<organism evidence="8 9">
    <name type="scientific">Candidatus Scatomonas pullistercoris</name>
    <dbReference type="NCBI Taxonomy" id="2840920"/>
    <lineage>
        <taxon>Bacteria</taxon>
        <taxon>Bacillati</taxon>
        <taxon>Bacillota</taxon>
        <taxon>Clostridia</taxon>
        <taxon>Lachnospirales</taxon>
        <taxon>Lachnospiraceae</taxon>
        <taxon>Lachnospiraceae incertae sedis</taxon>
        <taxon>Candidatus Scatomonas</taxon>
    </lineage>
</organism>
<evidence type="ECO:0000256" key="1">
    <source>
        <dbReference type="ARBA" id="ARBA00004141"/>
    </source>
</evidence>
<dbReference type="InterPro" id="IPR004776">
    <property type="entry name" value="Mem_transp_PIN-like"/>
</dbReference>
<reference evidence="8" key="1">
    <citation type="submission" date="2020-10" db="EMBL/GenBank/DDBJ databases">
        <authorList>
            <person name="Gilroy R."/>
        </authorList>
    </citation>
    <scope>NUCLEOTIDE SEQUENCE</scope>
    <source>
        <strain evidence="8">CHK188-20938</strain>
    </source>
</reference>
<evidence type="ECO:0000256" key="3">
    <source>
        <dbReference type="ARBA" id="ARBA00022475"/>
    </source>
</evidence>
<dbReference type="PANTHER" id="PTHR36838:SF1">
    <property type="entry name" value="SLR1864 PROTEIN"/>
    <property type="match status" value="1"/>
</dbReference>
<feature type="transmembrane region" description="Helical" evidence="7">
    <location>
        <begin position="128"/>
        <end position="152"/>
    </location>
</feature>
<evidence type="ECO:0000256" key="4">
    <source>
        <dbReference type="ARBA" id="ARBA00022692"/>
    </source>
</evidence>
<feature type="transmembrane region" description="Helical" evidence="7">
    <location>
        <begin position="225"/>
        <end position="247"/>
    </location>
</feature>
<keyword evidence="3" id="KW-1003">Cell membrane</keyword>
<feature type="transmembrane region" description="Helical" evidence="7">
    <location>
        <begin position="164"/>
        <end position="182"/>
    </location>
</feature>
<feature type="transmembrane region" description="Helical" evidence="7">
    <location>
        <begin position="194"/>
        <end position="213"/>
    </location>
</feature>
<evidence type="ECO:0000256" key="6">
    <source>
        <dbReference type="ARBA" id="ARBA00023136"/>
    </source>
</evidence>
<feature type="transmembrane region" description="Helical" evidence="7">
    <location>
        <begin position="253"/>
        <end position="272"/>
    </location>
</feature>
<comment type="caution">
    <text evidence="8">The sequence shown here is derived from an EMBL/GenBank/DDBJ whole genome shotgun (WGS) entry which is preliminary data.</text>
</comment>
<proteinExistence type="predicted"/>
<keyword evidence="5 7" id="KW-1133">Transmembrane helix</keyword>
<sequence length="308" mass="33658">MGTAMIFQQMLVIFLLILIGYWACRKELLTESVTRAISALVVNVTNPALLISSAMEQDVGVTHRDILEMALVSAGVYAVLLILGELLSRFFGGRGEERKFYYVMLVYANVGFIGIPVVSAVLGPEGLLYLVIFNLFFNFLFYTHGLHVLTAGKDSGKEKITWRTFVNVGTVSGVIALLLFWFEVSLPEVLSSTLSYAGGATTFLSMLVLGASLSRMRLRSLFSNIRLDFFCLAKMLALPVLLGLVLRELVPDEKMFCTALLLIAMPAGNLPLMTAQEHHLKADTLARGIVITTLLSIVTVSLTAAAVL</sequence>
<gene>
    <name evidence="8" type="ORF">IAB71_07045</name>
</gene>
<keyword evidence="6 7" id="KW-0472">Membrane</keyword>
<evidence type="ECO:0000313" key="8">
    <source>
        <dbReference type="EMBL" id="HIV25528.1"/>
    </source>
</evidence>
<feature type="transmembrane region" description="Helical" evidence="7">
    <location>
        <begin position="6"/>
        <end position="24"/>
    </location>
</feature>
<dbReference type="Pfam" id="PF03547">
    <property type="entry name" value="Mem_trans"/>
    <property type="match status" value="2"/>
</dbReference>
<evidence type="ECO:0000256" key="7">
    <source>
        <dbReference type="SAM" id="Phobius"/>
    </source>
</evidence>
<dbReference type="EMBL" id="DVOO01000019">
    <property type="protein sequence ID" value="HIV25528.1"/>
    <property type="molecule type" value="Genomic_DNA"/>
</dbReference>
<dbReference type="AlphaFoldDB" id="A0A9D1TAW3"/>
<evidence type="ECO:0000256" key="5">
    <source>
        <dbReference type="ARBA" id="ARBA00022989"/>
    </source>
</evidence>
<accession>A0A9D1TAW3</accession>
<evidence type="ECO:0000313" key="9">
    <source>
        <dbReference type="Proteomes" id="UP000824169"/>
    </source>
</evidence>
<dbReference type="PANTHER" id="PTHR36838">
    <property type="entry name" value="AUXIN EFFLUX CARRIER FAMILY PROTEIN"/>
    <property type="match status" value="1"/>
</dbReference>
<protein>
    <submittedName>
        <fullName evidence="8">AEC family transporter</fullName>
    </submittedName>
</protein>
<name>A0A9D1TAW3_9FIRM</name>
<dbReference type="GO" id="GO:0016020">
    <property type="term" value="C:membrane"/>
    <property type="evidence" value="ECO:0007669"/>
    <property type="project" value="UniProtKB-SubCell"/>
</dbReference>
<feature type="transmembrane region" description="Helical" evidence="7">
    <location>
        <begin position="36"/>
        <end position="54"/>
    </location>
</feature>
<reference evidence="8" key="2">
    <citation type="journal article" date="2021" name="PeerJ">
        <title>Extensive microbial diversity within the chicken gut microbiome revealed by metagenomics and culture.</title>
        <authorList>
            <person name="Gilroy R."/>
            <person name="Ravi A."/>
            <person name="Getino M."/>
            <person name="Pursley I."/>
            <person name="Horton D.L."/>
            <person name="Alikhan N.F."/>
            <person name="Baker D."/>
            <person name="Gharbi K."/>
            <person name="Hall N."/>
            <person name="Watson M."/>
            <person name="Adriaenssens E.M."/>
            <person name="Foster-Nyarko E."/>
            <person name="Jarju S."/>
            <person name="Secka A."/>
            <person name="Antonio M."/>
            <person name="Oren A."/>
            <person name="Chaudhuri R.R."/>
            <person name="La Ragione R."/>
            <person name="Hildebrand F."/>
            <person name="Pallen M.J."/>
        </authorList>
    </citation>
    <scope>NUCLEOTIDE SEQUENCE</scope>
    <source>
        <strain evidence="8">CHK188-20938</strain>
    </source>
</reference>
<keyword evidence="2" id="KW-0813">Transport</keyword>
<comment type="subcellular location">
    <subcellularLocation>
        <location evidence="1">Membrane</location>
        <topology evidence="1">Multi-pass membrane protein</topology>
    </subcellularLocation>
</comment>
<keyword evidence="4 7" id="KW-0812">Transmembrane</keyword>
<evidence type="ECO:0000256" key="2">
    <source>
        <dbReference type="ARBA" id="ARBA00022448"/>
    </source>
</evidence>
<feature type="transmembrane region" description="Helical" evidence="7">
    <location>
        <begin position="66"/>
        <end position="88"/>
    </location>
</feature>
<feature type="transmembrane region" description="Helical" evidence="7">
    <location>
        <begin position="284"/>
        <end position="307"/>
    </location>
</feature>
<feature type="transmembrane region" description="Helical" evidence="7">
    <location>
        <begin position="100"/>
        <end position="122"/>
    </location>
</feature>
<dbReference type="Proteomes" id="UP000824169">
    <property type="component" value="Unassembled WGS sequence"/>
</dbReference>
<dbReference type="GO" id="GO:0055085">
    <property type="term" value="P:transmembrane transport"/>
    <property type="evidence" value="ECO:0007669"/>
    <property type="project" value="InterPro"/>
</dbReference>